<organism evidence="1 2">
    <name type="scientific">Marinoscillum furvescens DSM 4134</name>
    <dbReference type="NCBI Taxonomy" id="1122208"/>
    <lineage>
        <taxon>Bacteria</taxon>
        <taxon>Pseudomonadati</taxon>
        <taxon>Bacteroidota</taxon>
        <taxon>Cytophagia</taxon>
        <taxon>Cytophagales</taxon>
        <taxon>Reichenbachiellaceae</taxon>
        <taxon>Marinoscillum</taxon>
    </lineage>
</organism>
<gene>
    <name evidence="1" type="ORF">C7460_12281</name>
</gene>
<dbReference type="EMBL" id="QREG01000022">
    <property type="protein sequence ID" value="RED94140.1"/>
    <property type="molecule type" value="Genomic_DNA"/>
</dbReference>
<proteinExistence type="predicted"/>
<comment type="caution">
    <text evidence="1">The sequence shown here is derived from an EMBL/GenBank/DDBJ whole genome shotgun (WGS) entry which is preliminary data.</text>
</comment>
<evidence type="ECO:0000313" key="1">
    <source>
        <dbReference type="EMBL" id="RED94140.1"/>
    </source>
</evidence>
<accession>A0A3D9L008</accession>
<keyword evidence="2" id="KW-1185">Reference proteome</keyword>
<sequence length="50" mass="5989">MRYSYVRKGRTDLRYVYLLLEYASLNTTEIYTQVAITGFYQIKYPLDLGK</sequence>
<dbReference type="AlphaFoldDB" id="A0A3D9L008"/>
<protein>
    <recommendedName>
        <fullName evidence="3">Phage integrase family protein</fullName>
    </recommendedName>
</protein>
<dbReference type="Proteomes" id="UP000256779">
    <property type="component" value="Unassembled WGS sequence"/>
</dbReference>
<name>A0A3D9L008_MARFU</name>
<evidence type="ECO:0008006" key="3">
    <source>
        <dbReference type="Google" id="ProtNLM"/>
    </source>
</evidence>
<reference evidence="1 2" key="1">
    <citation type="submission" date="2018-07" db="EMBL/GenBank/DDBJ databases">
        <title>Genomic Encyclopedia of Type Strains, Phase IV (KMG-IV): sequencing the most valuable type-strain genomes for metagenomic binning, comparative biology and taxonomic classification.</title>
        <authorList>
            <person name="Goeker M."/>
        </authorList>
    </citation>
    <scope>NUCLEOTIDE SEQUENCE [LARGE SCALE GENOMIC DNA]</scope>
    <source>
        <strain evidence="1 2">DSM 4134</strain>
    </source>
</reference>
<evidence type="ECO:0000313" key="2">
    <source>
        <dbReference type="Proteomes" id="UP000256779"/>
    </source>
</evidence>